<dbReference type="Proteomes" id="UP001187315">
    <property type="component" value="Unassembled WGS sequence"/>
</dbReference>
<comment type="caution">
    <text evidence="1">The sequence shown here is derived from an EMBL/GenBank/DDBJ whole genome shotgun (WGS) entry which is preliminary data.</text>
</comment>
<sequence>MVDVYRVVEPQALGHTCRGPHGLTVREVLDRLCFADGDPLEGDLAVVDRPPVALPEGGRVHSRPALVSGGRHCAGPPEIVSPLEGLLDGTVGRDPSPSAGGRVGCSAALLVGWSQ</sequence>
<keyword evidence="2" id="KW-1185">Reference proteome</keyword>
<name>A0AA88T5F4_TACVA</name>
<proteinExistence type="predicted"/>
<evidence type="ECO:0000313" key="1">
    <source>
        <dbReference type="EMBL" id="KAK2863713.1"/>
    </source>
</evidence>
<evidence type="ECO:0000313" key="2">
    <source>
        <dbReference type="Proteomes" id="UP001187315"/>
    </source>
</evidence>
<dbReference type="AlphaFoldDB" id="A0AA88T5F4"/>
<organism evidence="1 2">
    <name type="scientific">Tachysurus vachellii</name>
    <name type="common">Darkbarbel catfish</name>
    <name type="synonym">Pelteobagrus vachellii</name>
    <dbReference type="NCBI Taxonomy" id="175792"/>
    <lineage>
        <taxon>Eukaryota</taxon>
        <taxon>Metazoa</taxon>
        <taxon>Chordata</taxon>
        <taxon>Craniata</taxon>
        <taxon>Vertebrata</taxon>
        <taxon>Euteleostomi</taxon>
        <taxon>Actinopterygii</taxon>
        <taxon>Neopterygii</taxon>
        <taxon>Teleostei</taxon>
        <taxon>Ostariophysi</taxon>
        <taxon>Siluriformes</taxon>
        <taxon>Bagridae</taxon>
        <taxon>Tachysurus</taxon>
    </lineage>
</organism>
<protein>
    <submittedName>
        <fullName evidence="1">Uncharacterized protein</fullName>
    </submittedName>
</protein>
<dbReference type="EMBL" id="JAVHJS010000003">
    <property type="protein sequence ID" value="KAK2863713.1"/>
    <property type="molecule type" value="Genomic_DNA"/>
</dbReference>
<accession>A0AA88T5F4</accession>
<gene>
    <name evidence="1" type="ORF">Q7C36_002867</name>
</gene>
<reference evidence="1" key="1">
    <citation type="submission" date="2023-08" db="EMBL/GenBank/DDBJ databases">
        <title>Pelteobagrus vachellii genome.</title>
        <authorList>
            <person name="Liu H."/>
        </authorList>
    </citation>
    <scope>NUCLEOTIDE SEQUENCE</scope>
    <source>
        <strain evidence="1">PRFRI_2022a</strain>
        <tissue evidence="1">Muscle</tissue>
    </source>
</reference>